<keyword evidence="7" id="KW-1133">Transmembrane helix</keyword>
<feature type="region of interest" description="Disordered" evidence="10">
    <location>
        <begin position="328"/>
        <end position="351"/>
    </location>
</feature>
<sequence length="563" mass="54992">MATALSAAALLNGALLAHEAGHLAAARALGVAVGEFAVGVGPRVAWWQGATGTTYSLRAFPLFGYVTFLSAAQLGPEGLAALQAAAAGRRPRVLLEWLSPGRRAAVVAAGVVANALLAAAFVGYQVARYGELGVVVRPGARVRAAEGHIHTAAGHESAAAEETAAMEEGRLRAGDVVLRVGRTALPAGGDMDAAIVHALEVEAAAAAAAAHNWDGAGAAAPLEGVTMTVLRKAAVAAVTGAAAGEAGLLGASSSGRGRQQQQVLQLDAAEVLRYETLVVGPNTAAGYRRPAGATEAAHMLGREYYSWASVVLRSWAEAASAAVSFARGGSSSGSSSSSSSGGGAAAAAPAGSSSGVSGAGGSAQMVGPLGLVASAAAMAVAADRESRAPSSYSLEQDAAAGGSGSGYAMAGSESISYSEQPPALLDLGIQLNLQLAAVNMLPLPVLDGGQLLLVALEAARGGRRLPAGVERSALLASALLVGGWVAALSLSDVVGLADKAAGRLAAALASGPHSAAAAAGHGHQLQLAVSVGGSSSGSVQGISRGFAADAAAALDASTGAWAL</sequence>
<keyword evidence="9" id="KW-0472">Membrane</keyword>
<evidence type="ECO:0000256" key="1">
    <source>
        <dbReference type="ARBA" id="ARBA00001947"/>
    </source>
</evidence>
<dbReference type="AlphaFoldDB" id="A0A835VZW8"/>
<keyword evidence="13" id="KW-1185">Reference proteome</keyword>
<evidence type="ECO:0000313" key="12">
    <source>
        <dbReference type="EMBL" id="KAG2431834.1"/>
    </source>
</evidence>
<evidence type="ECO:0000256" key="8">
    <source>
        <dbReference type="ARBA" id="ARBA00023049"/>
    </source>
</evidence>
<feature type="domain" description="Peptidase M50" evidence="11">
    <location>
        <begin position="422"/>
        <end position="478"/>
    </location>
</feature>
<dbReference type="GO" id="GO:0006508">
    <property type="term" value="P:proteolysis"/>
    <property type="evidence" value="ECO:0007669"/>
    <property type="project" value="UniProtKB-KW"/>
</dbReference>
<evidence type="ECO:0000256" key="4">
    <source>
        <dbReference type="ARBA" id="ARBA00022692"/>
    </source>
</evidence>
<keyword evidence="4" id="KW-0812">Transmembrane</keyword>
<dbReference type="PANTHER" id="PTHR42837:SF2">
    <property type="entry name" value="MEMBRANE METALLOPROTEASE ARASP2, CHLOROPLASTIC-RELATED"/>
    <property type="match status" value="1"/>
</dbReference>
<evidence type="ECO:0000256" key="7">
    <source>
        <dbReference type="ARBA" id="ARBA00022989"/>
    </source>
</evidence>
<evidence type="ECO:0000313" key="13">
    <source>
        <dbReference type="Proteomes" id="UP000650467"/>
    </source>
</evidence>
<keyword evidence="5" id="KW-0378">Hydrolase</keyword>
<keyword evidence="8" id="KW-0482">Metalloprotease</keyword>
<comment type="subcellular location">
    <subcellularLocation>
        <location evidence="2">Membrane</location>
        <topology evidence="2">Multi-pass membrane protein</topology>
    </subcellularLocation>
</comment>
<dbReference type="InterPro" id="IPR004387">
    <property type="entry name" value="Pept_M50_Zn"/>
</dbReference>
<gene>
    <name evidence="12" type="ORF">HXX76_009327</name>
</gene>
<dbReference type="InterPro" id="IPR008915">
    <property type="entry name" value="Peptidase_M50"/>
</dbReference>
<evidence type="ECO:0000256" key="6">
    <source>
        <dbReference type="ARBA" id="ARBA00022833"/>
    </source>
</evidence>
<dbReference type="EMBL" id="JAEHOC010000023">
    <property type="protein sequence ID" value="KAG2431834.1"/>
    <property type="molecule type" value="Genomic_DNA"/>
</dbReference>
<accession>A0A835VZW8</accession>
<evidence type="ECO:0000256" key="3">
    <source>
        <dbReference type="ARBA" id="ARBA00022670"/>
    </source>
</evidence>
<evidence type="ECO:0000256" key="2">
    <source>
        <dbReference type="ARBA" id="ARBA00004141"/>
    </source>
</evidence>
<dbReference type="GO" id="GO:0004222">
    <property type="term" value="F:metalloendopeptidase activity"/>
    <property type="evidence" value="ECO:0007669"/>
    <property type="project" value="InterPro"/>
</dbReference>
<protein>
    <recommendedName>
        <fullName evidence="11">Peptidase M50 domain-containing protein</fullName>
    </recommendedName>
</protein>
<proteinExistence type="predicted"/>
<dbReference type="Proteomes" id="UP000650467">
    <property type="component" value="Unassembled WGS sequence"/>
</dbReference>
<dbReference type="OrthoDB" id="551588at2759"/>
<evidence type="ECO:0000259" key="11">
    <source>
        <dbReference type="Pfam" id="PF02163"/>
    </source>
</evidence>
<dbReference type="PANTHER" id="PTHR42837">
    <property type="entry name" value="REGULATOR OF SIGMA-E PROTEASE RSEP"/>
    <property type="match status" value="1"/>
</dbReference>
<comment type="caution">
    <text evidence="12">The sequence shown here is derived from an EMBL/GenBank/DDBJ whole genome shotgun (WGS) entry which is preliminary data.</text>
</comment>
<reference evidence="12" key="1">
    <citation type="journal article" date="2020" name="bioRxiv">
        <title>Comparative genomics of Chlamydomonas.</title>
        <authorList>
            <person name="Craig R.J."/>
            <person name="Hasan A.R."/>
            <person name="Ness R.W."/>
            <person name="Keightley P.D."/>
        </authorList>
    </citation>
    <scope>NUCLEOTIDE SEQUENCE</scope>
    <source>
        <strain evidence="12">SAG 7.73</strain>
    </source>
</reference>
<evidence type="ECO:0000256" key="5">
    <source>
        <dbReference type="ARBA" id="ARBA00022801"/>
    </source>
</evidence>
<keyword evidence="6" id="KW-0862">Zinc</keyword>
<comment type="cofactor">
    <cofactor evidence="1">
        <name>Zn(2+)</name>
        <dbReference type="ChEBI" id="CHEBI:29105"/>
    </cofactor>
</comment>
<name>A0A835VZW8_CHLIN</name>
<keyword evidence="3" id="KW-0645">Protease</keyword>
<dbReference type="Pfam" id="PF02163">
    <property type="entry name" value="Peptidase_M50"/>
    <property type="match status" value="2"/>
</dbReference>
<organism evidence="12 13">
    <name type="scientific">Chlamydomonas incerta</name>
    <dbReference type="NCBI Taxonomy" id="51695"/>
    <lineage>
        <taxon>Eukaryota</taxon>
        <taxon>Viridiplantae</taxon>
        <taxon>Chlorophyta</taxon>
        <taxon>core chlorophytes</taxon>
        <taxon>Chlorophyceae</taxon>
        <taxon>CS clade</taxon>
        <taxon>Chlamydomonadales</taxon>
        <taxon>Chlamydomonadaceae</taxon>
        <taxon>Chlamydomonas</taxon>
    </lineage>
</organism>
<evidence type="ECO:0000256" key="10">
    <source>
        <dbReference type="SAM" id="MobiDB-lite"/>
    </source>
</evidence>
<dbReference type="CDD" id="cd05709">
    <property type="entry name" value="S2P-M50"/>
    <property type="match status" value="1"/>
</dbReference>
<evidence type="ECO:0000256" key="9">
    <source>
        <dbReference type="ARBA" id="ARBA00023136"/>
    </source>
</evidence>
<feature type="domain" description="Peptidase M50" evidence="11">
    <location>
        <begin position="8"/>
        <end position="193"/>
    </location>
</feature>
<dbReference type="GO" id="GO:0016020">
    <property type="term" value="C:membrane"/>
    <property type="evidence" value="ECO:0007669"/>
    <property type="project" value="UniProtKB-SubCell"/>
</dbReference>